<name>A0ABX9A3P9_9SPHN</name>
<dbReference type="EMBL" id="CP081294">
    <property type="protein sequence ID" value="QZD95860.1"/>
    <property type="molecule type" value="Genomic_DNA"/>
</dbReference>
<protein>
    <submittedName>
        <fullName evidence="2">Uncharacterized protein</fullName>
    </submittedName>
</protein>
<reference evidence="2 3" key="1">
    <citation type="submission" date="2021-08" db="EMBL/GenBank/DDBJ databases">
        <title>Comparative Genomics Analysis of the Genus Qipengyuania Reveals Extensive Genetic Diversity and Metabolic Versatility, Including the Description of Fifteen Novel Species.</title>
        <authorList>
            <person name="Liu Y."/>
        </authorList>
    </citation>
    <scope>NUCLEOTIDE SEQUENCE [LARGE SCALE GENOMIC DNA]</scope>
    <source>
        <strain evidence="2 3">1NDH1</strain>
    </source>
</reference>
<gene>
    <name evidence="2" type="ORF">K3136_03865</name>
</gene>
<organism evidence="2 3">
    <name type="scientific">Qipengyuania gelatinilytica</name>
    <dbReference type="NCBI Taxonomy" id="2867231"/>
    <lineage>
        <taxon>Bacteria</taxon>
        <taxon>Pseudomonadati</taxon>
        <taxon>Pseudomonadota</taxon>
        <taxon>Alphaproteobacteria</taxon>
        <taxon>Sphingomonadales</taxon>
        <taxon>Erythrobacteraceae</taxon>
        <taxon>Qipengyuania</taxon>
    </lineage>
</organism>
<evidence type="ECO:0000256" key="1">
    <source>
        <dbReference type="SAM" id="MobiDB-lite"/>
    </source>
</evidence>
<feature type="compositionally biased region" description="Basic and acidic residues" evidence="1">
    <location>
        <begin position="52"/>
        <end position="65"/>
    </location>
</feature>
<evidence type="ECO:0000313" key="3">
    <source>
        <dbReference type="Proteomes" id="UP000824321"/>
    </source>
</evidence>
<dbReference type="RefSeq" id="WP_221431587.1">
    <property type="nucleotide sequence ID" value="NZ_CP081294.1"/>
</dbReference>
<accession>A0ABX9A3P9</accession>
<sequence length="75" mass="8557">MYQSFEFYEARAQEAALEADAATLDNVKQRNLRAEKSWTRLAELARKVATDRAKAEQAKTEKRNAELGLQLSQLN</sequence>
<dbReference type="Proteomes" id="UP000824321">
    <property type="component" value="Chromosome"/>
</dbReference>
<keyword evidence="3" id="KW-1185">Reference proteome</keyword>
<feature type="region of interest" description="Disordered" evidence="1">
    <location>
        <begin position="52"/>
        <end position="75"/>
    </location>
</feature>
<proteinExistence type="predicted"/>
<evidence type="ECO:0000313" key="2">
    <source>
        <dbReference type="EMBL" id="QZD95860.1"/>
    </source>
</evidence>